<proteinExistence type="predicted"/>
<evidence type="ECO:0000313" key="1">
    <source>
        <dbReference type="EMBL" id="MDS1824657.1"/>
    </source>
</evidence>
<protein>
    <submittedName>
        <fullName evidence="1">Uncharacterized protein</fullName>
    </submittedName>
</protein>
<sequence length="99" mass="11711">MEGWDHFFTYNMDWYPILVKSLQLSGDDVSLKILQNYEQHFANLKINFDAKSIDTFLASASSRYLNSCPDWRELFSDAAEQRWLKFEAYFRSHGVKICT</sequence>
<dbReference type="RefSeq" id="WP_140104243.1">
    <property type="nucleotide sequence ID" value="NZ_CP034289.1"/>
</dbReference>
<name>A0AAW8Q871_VIBPH</name>
<dbReference type="Proteomes" id="UP001253193">
    <property type="component" value="Unassembled WGS sequence"/>
</dbReference>
<evidence type="ECO:0000313" key="2">
    <source>
        <dbReference type="Proteomes" id="UP001253193"/>
    </source>
</evidence>
<dbReference type="AlphaFoldDB" id="A0AAW8Q871"/>
<organism evidence="1 2">
    <name type="scientific">Vibrio parahaemolyticus</name>
    <dbReference type="NCBI Taxonomy" id="670"/>
    <lineage>
        <taxon>Bacteria</taxon>
        <taxon>Pseudomonadati</taxon>
        <taxon>Pseudomonadota</taxon>
        <taxon>Gammaproteobacteria</taxon>
        <taxon>Vibrionales</taxon>
        <taxon>Vibrionaceae</taxon>
        <taxon>Vibrio</taxon>
    </lineage>
</organism>
<accession>A0AAW8Q871</accession>
<dbReference type="EMBL" id="JAUHGG010000067">
    <property type="protein sequence ID" value="MDS1824657.1"/>
    <property type="molecule type" value="Genomic_DNA"/>
</dbReference>
<gene>
    <name evidence="1" type="ORF">QX249_29055</name>
</gene>
<comment type="caution">
    <text evidence="1">The sequence shown here is derived from an EMBL/GenBank/DDBJ whole genome shotgun (WGS) entry which is preliminary data.</text>
</comment>
<reference evidence="1" key="1">
    <citation type="submission" date="2023-06" db="EMBL/GenBank/DDBJ databases">
        <title>Genomic Diversity of Vibrio spp. and Metagenomic Analysis of Pathogens in Florida Gulf Coastal Waters Following Hurricane Ian.</title>
        <authorList>
            <person name="Brumfield K.D."/>
        </authorList>
    </citation>
    <scope>NUCLEOTIDE SEQUENCE</scope>
    <source>
        <strain evidence="1">WBS2B-138</strain>
    </source>
</reference>